<dbReference type="InterPro" id="IPR036047">
    <property type="entry name" value="F-box-like_dom_sf"/>
</dbReference>
<evidence type="ECO:0000259" key="1">
    <source>
        <dbReference type="PROSITE" id="PS50181"/>
    </source>
</evidence>
<gene>
    <name evidence="2" type="ORF">H5410_060690</name>
</gene>
<protein>
    <recommendedName>
        <fullName evidence="1">F-box domain-containing protein</fullName>
    </recommendedName>
</protein>
<evidence type="ECO:0000313" key="2">
    <source>
        <dbReference type="EMBL" id="KAG5570924.1"/>
    </source>
</evidence>
<reference evidence="2 3" key="1">
    <citation type="submission" date="2020-09" db="EMBL/GenBank/DDBJ databases">
        <title>De no assembly of potato wild relative species, Solanum commersonii.</title>
        <authorList>
            <person name="Cho K."/>
        </authorList>
    </citation>
    <scope>NUCLEOTIDE SEQUENCE [LARGE SCALE GENOMIC DNA]</scope>
    <source>
        <strain evidence="2">LZ3.2</strain>
        <tissue evidence="2">Leaf</tissue>
    </source>
</reference>
<dbReference type="PROSITE" id="PS50181">
    <property type="entry name" value="FBOX"/>
    <property type="match status" value="1"/>
</dbReference>
<accession>A0A9J5W6T1</accession>
<keyword evidence="3" id="KW-1185">Reference proteome</keyword>
<dbReference type="AlphaFoldDB" id="A0A9J5W6T1"/>
<feature type="domain" description="F-box" evidence="1">
    <location>
        <begin position="1"/>
        <end position="45"/>
    </location>
</feature>
<name>A0A9J5W6T1_SOLCO</name>
<dbReference type="SUPFAM" id="SSF81383">
    <property type="entry name" value="F-box domain"/>
    <property type="match status" value="1"/>
</dbReference>
<dbReference type="Pfam" id="PF00646">
    <property type="entry name" value="F-box"/>
    <property type="match status" value="1"/>
</dbReference>
<proteinExistence type="predicted"/>
<dbReference type="OrthoDB" id="1246558at2759"/>
<organism evidence="2 3">
    <name type="scientific">Solanum commersonii</name>
    <name type="common">Commerson's wild potato</name>
    <name type="synonym">Commerson's nightshade</name>
    <dbReference type="NCBI Taxonomy" id="4109"/>
    <lineage>
        <taxon>Eukaryota</taxon>
        <taxon>Viridiplantae</taxon>
        <taxon>Streptophyta</taxon>
        <taxon>Embryophyta</taxon>
        <taxon>Tracheophyta</taxon>
        <taxon>Spermatophyta</taxon>
        <taxon>Magnoliopsida</taxon>
        <taxon>eudicotyledons</taxon>
        <taxon>Gunneridae</taxon>
        <taxon>Pentapetalae</taxon>
        <taxon>asterids</taxon>
        <taxon>lamiids</taxon>
        <taxon>Solanales</taxon>
        <taxon>Solanaceae</taxon>
        <taxon>Solanoideae</taxon>
        <taxon>Solaneae</taxon>
        <taxon>Solanum</taxon>
    </lineage>
</organism>
<evidence type="ECO:0000313" key="3">
    <source>
        <dbReference type="Proteomes" id="UP000824120"/>
    </source>
</evidence>
<sequence length="77" mass="8831">MPTLPQDLIVEIFLSLLVMSLMRFRCVSKVFDALVLDSDFTYVHHLRSMTRDGGTRFLMGKAEDLYAIDLNEDGNTF</sequence>
<dbReference type="Proteomes" id="UP000824120">
    <property type="component" value="Chromosome 12"/>
</dbReference>
<dbReference type="EMBL" id="JACXVP010000012">
    <property type="protein sequence ID" value="KAG5570924.1"/>
    <property type="molecule type" value="Genomic_DNA"/>
</dbReference>
<dbReference type="InterPro" id="IPR001810">
    <property type="entry name" value="F-box_dom"/>
</dbReference>
<comment type="caution">
    <text evidence="2">The sequence shown here is derived from an EMBL/GenBank/DDBJ whole genome shotgun (WGS) entry which is preliminary data.</text>
</comment>